<sequence length="45" mass="4794">MEDLGRNYVNLVFIASVGVIQLAAAHAGLTKLLFIKCNAITYALG</sequence>
<proteinExistence type="predicted"/>
<gene>
    <name evidence="2" type="ORF">METZ01_LOCUS425532</name>
</gene>
<reference evidence="2" key="1">
    <citation type="submission" date="2018-05" db="EMBL/GenBank/DDBJ databases">
        <authorList>
            <person name="Lanie J.A."/>
            <person name="Ng W.-L."/>
            <person name="Kazmierczak K.M."/>
            <person name="Andrzejewski T.M."/>
            <person name="Davidsen T.M."/>
            <person name="Wayne K.J."/>
            <person name="Tettelin H."/>
            <person name="Glass J.I."/>
            <person name="Rusch D."/>
            <person name="Podicherti R."/>
            <person name="Tsui H.-C.T."/>
            <person name="Winkler M.E."/>
        </authorList>
    </citation>
    <scope>NUCLEOTIDE SEQUENCE</scope>
</reference>
<dbReference type="EMBL" id="UINC01169241">
    <property type="protein sequence ID" value="SVD72678.1"/>
    <property type="molecule type" value="Genomic_DNA"/>
</dbReference>
<protein>
    <submittedName>
        <fullName evidence="2">Uncharacterized protein</fullName>
    </submittedName>
</protein>
<feature type="transmembrane region" description="Helical" evidence="1">
    <location>
        <begin position="12"/>
        <end position="34"/>
    </location>
</feature>
<feature type="non-terminal residue" evidence="2">
    <location>
        <position position="45"/>
    </location>
</feature>
<name>A0A382XQV8_9ZZZZ</name>
<evidence type="ECO:0000256" key="1">
    <source>
        <dbReference type="SAM" id="Phobius"/>
    </source>
</evidence>
<organism evidence="2">
    <name type="scientific">marine metagenome</name>
    <dbReference type="NCBI Taxonomy" id="408172"/>
    <lineage>
        <taxon>unclassified sequences</taxon>
        <taxon>metagenomes</taxon>
        <taxon>ecological metagenomes</taxon>
    </lineage>
</organism>
<dbReference type="AlphaFoldDB" id="A0A382XQV8"/>
<keyword evidence="1" id="KW-0812">Transmembrane</keyword>
<keyword evidence="1" id="KW-0472">Membrane</keyword>
<evidence type="ECO:0000313" key="2">
    <source>
        <dbReference type="EMBL" id="SVD72678.1"/>
    </source>
</evidence>
<keyword evidence="1" id="KW-1133">Transmembrane helix</keyword>
<accession>A0A382XQV8</accession>